<gene>
    <name evidence="2" type="ORF">PoB_001492500</name>
</gene>
<reference evidence="2 3" key="1">
    <citation type="journal article" date="2021" name="Elife">
        <title>Chloroplast acquisition without the gene transfer in kleptoplastic sea slugs, Plakobranchus ocellatus.</title>
        <authorList>
            <person name="Maeda T."/>
            <person name="Takahashi S."/>
            <person name="Yoshida T."/>
            <person name="Shimamura S."/>
            <person name="Takaki Y."/>
            <person name="Nagai Y."/>
            <person name="Toyoda A."/>
            <person name="Suzuki Y."/>
            <person name="Arimoto A."/>
            <person name="Ishii H."/>
            <person name="Satoh N."/>
            <person name="Nishiyama T."/>
            <person name="Hasebe M."/>
            <person name="Maruyama T."/>
            <person name="Minagawa J."/>
            <person name="Obokata J."/>
            <person name="Shigenobu S."/>
        </authorList>
    </citation>
    <scope>NUCLEOTIDE SEQUENCE [LARGE SCALE GENOMIC DNA]</scope>
</reference>
<evidence type="ECO:0000313" key="2">
    <source>
        <dbReference type="EMBL" id="GFN88419.1"/>
    </source>
</evidence>
<accession>A0AAV3Z192</accession>
<organism evidence="2 3">
    <name type="scientific">Plakobranchus ocellatus</name>
    <dbReference type="NCBI Taxonomy" id="259542"/>
    <lineage>
        <taxon>Eukaryota</taxon>
        <taxon>Metazoa</taxon>
        <taxon>Spiralia</taxon>
        <taxon>Lophotrochozoa</taxon>
        <taxon>Mollusca</taxon>
        <taxon>Gastropoda</taxon>
        <taxon>Heterobranchia</taxon>
        <taxon>Euthyneura</taxon>
        <taxon>Panpulmonata</taxon>
        <taxon>Sacoglossa</taxon>
        <taxon>Placobranchoidea</taxon>
        <taxon>Plakobranchidae</taxon>
        <taxon>Plakobranchus</taxon>
    </lineage>
</organism>
<evidence type="ECO:0000313" key="3">
    <source>
        <dbReference type="Proteomes" id="UP000735302"/>
    </source>
</evidence>
<feature type="transmembrane region" description="Helical" evidence="1">
    <location>
        <begin position="105"/>
        <end position="129"/>
    </location>
</feature>
<keyword evidence="3" id="KW-1185">Reference proteome</keyword>
<dbReference type="Proteomes" id="UP000735302">
    <property type="component" value="Unassembled WGS sequence"/>
</dbReference>
<dbReference type="AlphaFoldDB" id="A0AAV3Z192"/>
<proteinExistence type="predicted"/>
<sequence>MEDKENKVNKSHWEVDIWVTTDWSIINETDRQTRSTDRQAETLHTDSRVRLAAARNTLESVWREPCPRQSYFSHSGGRQTDFKVILRPPGRLQSVFGGRYRDSRVFLAAAMLTLESFWGIVVLACYTGIHKGQEVNGLF</sequence>
<keyword evidence="1" id="KW-0812">Transmembrane</keyword>
<keyword evidence="1" id="KW-1133">Transmembrane helix</keyword>
<keyword evidence="1" id="KW-0472">Membrane</keyword>
<dbReference type="EMBL" id="BLXT01001848">
    <property type="protein sequence ID" value="GFN88419.1"/>
    <property type="molecule type" value="Genomic_DNA"/>
</dbReference>
<protein>
    <submittedName>
        <fullName evidence="2">Uncharacterized protein</fullName>
    </submittedName>
</protein>
<name>A0AAV3Z192_9GAST</name>
<evidence type="ECO:0000256" key="1">
    <source>
        <dbReference type="SAM" id="Phobius"/>
    </source>
</evidence>
<comment type="caution">
    <text evidence="2">The sequence shown here is derived from an EMBL/GenBank/DDBJ whole genome shotgun (WGS) entry which is preliminary data.</text>
</comment>